<gene>
    <name evidence="1" type="ORF">DPEC_G00348490</name>
</gene>
<dbReference type="Proteomes" id="UP001157502">
    <property type="component" value="Chromosome 36"/>
</dbReference>
<proteinExistence type="predicted"/>
<sequence>MEQIQNKLAIQGATVGLHEGALRSIMEELKCQREVQDRANETITAQLEQLVLTSPRPEMPLPSPDIPPAAPESASPSREPRLPPPEYFSAYLMTLMSGRALTWASAVWEQKVCARVMTGFGPPGSDRISSRGLFRLCQETRTVGEYSIEFRTLAANSSWCHVLLYDAFAQGLSDEIKDELAARELPRDINSLINVATRIDNQIRERQSTRSQESTRATSFRFPSARSAGPLAPLERGYPSGNTVRDWSPAAPFTPAPLTGVHSTLLIVKTAEKWTANEIQEHLVEHQREARTMSQAKSHRPKNIRVHAQTSATESVTANNTTDLTCYPKTMGLPSFPQTESVCVQSLIGLLNRVLEQTAQTAAVVPPSRGPAAIVQNRCRVCRSAEHSTTSCRQANLCMGCYKSGHWKRECQQRRPRINAQPQSAQAQSRPEQGRASLN</sequence>
<organism evidence="1 2">
    <name type="scientific">Dallia pectoralis</name>
    <name type="common">Alaska blackfish</name>
    <dbReference type="NCBI Taxonomy" id="75939"/>
    <lineage>
        <taxon>Eukaryota</taxon>
        <taxon>Metazoa</taxon>
        <taxon>Chordata</taxon>
        <taxon>Craniata</taxon>
        <taxon>Vertebrata</taxon>
        <taxon>Euteleostomi</taxon>
        <taxon>Actinopterygii</taxon>
        <taxon>Neopterygii</taxon>
        <taxon>Teleostei</taxon>
        <taxon>Protacanthopterygii</taxon>
        <taxon>Esociformes</taxon>
        <taxon>Umbridae</taxon>
        <taxon>Dallia</taxon>
    </lineage>
</organism>
<keyword evidence="2" id="KW-1185">Reference proteome</keyword>
<accession>A0ACC2F150</accession>
<name>A0ACC2F150_DALPE</name>
<comment type="caution">
    <text evidence="1">The sequence shown here is derived from an EMBL/GenBank/DDBJ whole genome shotgun (WGS) entry which is preliminary data.</text>
</comment>
<dbReference type="EMBL" id="CM055763">
    <property type="protein sequence ID" value="KAJ7985092.1"/>
    <property type="molecule type" value="Genomic_DNA"/>
</dbReference>
<evidence type="ECO:0000313" key="2">
    <source>
        <dbReference type="Proteomes" id="UP001157502"/>
    </source>
</evidence>
<protein>
    <submittedName>
        <fullName evidence="1">Uncharacterized protein</fullName>
    </submittedName>
</protein>
<evidence type="ECO:0000313" key="1">
    <source>
        <dbReference type="EMBL" id="KAJ7985092.1"/>
    </source>
</evidence>
<reference evidence="1" key="1">
    <citation type="submission" date="2021-05" db="EMBL/GenBank/DDBJ databases">
        <authorList>
            <person name="Pan Q."/>
            <person name="Jouanno E."/>
            <person name="Zahm M."/>
            <person name="Klopp C."/>
            <person name="Cabau C."/>
            <person name="Louis A."/>
            <person name="Berthelot C."/>
            <person name="Parey E."/>
            <person name="Roest Crollius H."/>
            <person name="Montfort J."/>
            <person name="Robinson-Rechavi M."/>
            <person name="Bouchez O."/>
            <person name="Lampietro C."/>
            <person name="Lopez Roques C."/>
            <person name="Donnadieu C."/>
            <person name="Postlethwait J."/>
            <person name="Bobe J."/>
            <person name="Dillon D."/>
            <person name="Chandos A."/>
            <person name="von Hippel F."/>
            <person name="Guiguen Y."/>
        </authorList>
    </citation>
    <scope>NUCLEOTIDE SEQUENCE</scope>
    <source>
        <strain evidence="1">YG-Jan2019</strain>
    </source>
</reference>